<organism evidence="1 2">
    <name type="scientific">Plakobranchus ocellatus</name>
    <dbReference type="NCBI Taxonomy" id="259542"/>
    <lineage>
        <taxon>Eukaryota</taxon>
        <taxon>Metazoa</taxon>
        <taxon>Spiralia</taxon>
        <taxon>Lophotrochozoa</taxon>
        <taxon>Mollusca</taxon>
        <taxon>Gastropoda</taxon>
        <taxon>Heterobranchia</taxon>
        <taxon>Euthyneura</taxon>
        <taxon>Panpulmonata</taxon>
        <taxon>Sacoglossa</taxon>
        <taxon>Placobranchoidea</taxon>
        <taxon>Plakobranchidae</taxon>
        <taxon>Plakobranchus</taxon>
    </lineage>
</organism>
<protein>
    <submittedName>
        <fullName evidence="1">Uncharacterized protein</fullName>
    </submittedName>
</protein>
<evidence type="ECO:0000313" key="1">
    <source>
        <dbReference type="EMBL" id="GFN86542.1"/>
    </source>
</evidence>
<dbReference type="EMBL" id="BLXT01001549">
    <property type="protein sequence ID" value="GFN86542.1"/>
    <property type="molecule type" value="Genomic_DNA"/>
</dbReference>
<evidence type="ECO:0000313" key="2">
    <source>
        <dbReference type="Proteomes" id="UP000735302"/>
    </source>
</evidence>
<dbReference type="Proteomes" id="UP000735302">
    <property type="component" value="Unassembled WGS sequence"/>
</dbReference>
<name>A0AAV3YWD3_9GAST</name>
<gene>
    <name evidence="1" type="ORF">PoB_001304800</name>
</gene>
<reference evidence="1 2" key="1">
    <citation type="journal article" date="2021" name="Elife">
        <title>Chloroplast acquisition without the gene transfer in kleptoplastic sea slugs, Plakobranchus ocellatus.</title>
        <authorList>
            <person name="Maeda T."/>
            <person name="Takahashi S."/>
            <person name="Yoshida T."/>
            <person name="Shimamura S."/>
            <person name="Takaki Y."/>
            <person name="Nagai Y."/>
            <person name="Toyoda A."/>
            <person name="Suzuki Y."/>
            <person name="Arimoto A."/>
            <person name="Ishii H."/>
            <person name="Satoh N."/>
            <person name="Nishiyama T."/>
            <person name="Hasebe M."/>
            <person name="Maruyama T."/>
            <person name="Minagawa J."/>
            <person name="Obokata J."/>
            <person name="Shigenobu S."/>
        </authorList>
    </citation>
    <scope>NUCLEOTIDE SEQUENCE [LARGE SCALE GENOMIC DNA]</scope>
</reference>
<sequence>MIKILLALDNFEYSGVRLVLLLEAKSNMLEELFTSEMYDWIHTMSHNGKSKDIREFDSSDSSYDIMNQMDVISFSFLDSPMKVPHGSLH</sequence>
<dbReference type="AlphaFoldDB" id="A0AAV3YWD3"/>
<comment type="caution">
    <text evidence="1">The sequence shown here is derived from an EMBL/GenBank/DDBJ whole genome shotgun (WGS) entry which is preliminary data.</text>
</comment>
<keyword evidence="2" id="KW-1185">Reference proteome</keyword>
<accession>A0AAV3YWD3</accession>
<proteinExistence type="predicted"/>